<name>A0A5C3Q210_9AGAR</name>
<organism evidence="4 5">
    <name type="scientific">Pterulicium gracile</name>
    <dbReference type="NCBI Taxonomy" id="1884261"/>
    <lineage>
        <taxon>Eukaryota</taxon>
        <taxon>Fungi</taxon>
        <taxon>Dikarya</taxon>
        <taxon>Basidiomycota</taxon>
        <taxon>Agaricomycotina</taxon>
        <taxon>Agaricomycetes</taxon>
        <taxon>Agaricomycetidae</taxon>
        <taxon>Agaricales</taxon>
        <taxon>Pleurotineae</taxon>
        <taxon>Pterulaceae</taxon>
        <taxon>Pterulicium</taxon>
    </lineage>
</organism>
<evidence type="ECO:0000313" key="5">
    <source>
        <dbReference type="Proteomes" id="UP000305067"/>
    </source>
</evidence>
<gene>
    <name evidence="4" type="ORF">BDV98DRAFT_340319</name>
</gene>
<evidence type="ECO:0000256" key="2">
    <source>
        <dbReference type="ARBA" id="ARBA00023043"/>
    </source>
</evidence>
<accession>A0A5C3Q210</accession>
<keyword evidence="5" id="KW-1185">Reference proteome</keyword>
<dbReference type="Gene3D" id="1.25.40.20">
    <property type="entry name" value="Ankyrin repeat-containing domain"/>
    <property type="match status" value="2"/>
</dbReference>
<dbReference type="PANTHER" id="PTHR24171:SF8">
    <property type="entry name" value="BRCA1-ASSOCIATED RING DOMAIN PROTEIN 1"/>
    <property type="match status" value="1"/>
</dbReference>
<dbReference type="SMART" id="SM00248">
    <property type="entry name" value="ANK"/>
    <property type="match status" value="6"/>
</dbReference>
<feature type="repeat" description="ANK" evidence="3">
    <location>
        <begin position="188"/>
        <end position="220"/>
    </location>
</feature>
<dbReference type="PROSITE" id="PS50088">
    <property type="entry name" value="ANK_REPEAT"/>
    <property type="match status" value="4"/>
</dbReference>
<proteinExistence type="predicted"/>
<dbReference type="GO" id="GO:0004842">
    <property type="term" value="F:ubiquitin-protein transferase activity"/>
    <property type="evidence" value="ECO:0007669"/>
    <property type="project" value="TreeGrafter"/>
</dbReference>
<keyword evidence="2 3" id="KW-0040">ANK repeat</keyword>
<dbReference type="PROSITE" id="PS50297">
    <property type="entry name" value="ANK_REP_REGION"/>
    <property type="match status" value="4"/>
</dbReference>
<reference evidence="4 5" key="1">
    <citation type="journal article" date="2019" name="Nat. Ecol. Evol.">
        <title>Megaphylogeny resolves global patterns of mushroom evolution.</title>
        <authorList>
            <person name="Varga T."/>
            <person name="Krizsan K."/>
            <person name="Foldi C."/>
            <person name="Dima B."/>
            <person name="Sanchez-Garcia M."/>
            <person name="Sanchez-Ramirez S."/>
            <person name="Szollosi G.J."/>
            <person name="Szarkandi J.G."/>
            <person name="Papp V."/>
            <person name="Albert L."/>
            <person name="Andreopoulos W."/>
            <person name="Angelini C."/>
            <person name="Antonin V."/>
            <person name="Barry K.W."/>
            <person name="Bougher N.L."/>
            <person name="Buchanan P."/>
            <person name="Buyck B."/>
            <person name="Bense V."/>
            <person name="Catcheside P."/>
            <person name="Chovatia M."/>
            <person name="Cooper J."/>
            <person name="Damon W."/>
            <person name="Desjardin D."/>
            <person name="Finy P."/>
            <person name="Geml J."/>
            <person name="Haridas S."/>
            <person name="Hughes K."/>
            <person name="Justo A."/>
            <person name="Karasinski D."/>
            <person name="Kautmanova I."/>
            <person name="Kiss B."/>
            <person name="Kocsube S."/>
            <person name="Kotiranta H."/>
            <person name="LaButti K.M."/>
            <person name="Lechner B.E."/>
            <person name="Liimatainen K."/>
            <person name="Lipzen A."/>
            <person name="Lukacs Z."/>
            <person name="Mihaltcheva S."/>
            <person name="Morgado L.N."/>
            <person name="Niskanen T."/>
            <person name="Noordeloos M.E."/>
            <person name="Ohm R.A."/>
            <person name="Ortiz-Santana B."/>
            <person name="Ovrebo C."/>
            <person name="Racz N."/>
            <person name="Riley R."/>
            <person name="Savchenko A."/>
            <person name="Shiryaev A."/>
            <person name="Soop K."/>
            <person name="Spirin V."/>
            <person name="Szebenyi C."/>
            <person name="Tomsovsky M."/>
            <person name="Tulloss R.E."/>
            <person name="Uehling J."/>
            <person name="Grigoriev I.V."/>
            <person name="Vagvolgyi C."/>
            <person name="Papp T."/>
            <person name="Martin F.M."/>
            <person name="Miettinen O."/>
            <person name="Hibbett D.S."/>
            <person name="Nagy L.G."/>
        </authorList>
    </citation>
    <scope>NUCLEOTIDE SEQUENCE [LARGE SCALE GENOMIC DNA]</scope>
    <source>
        <strain evidence="4 5">CBS 309.79</strain>
    </source>
</reference>
<evidence type="ECO:0000256" key="3">
    <source>
        <dbReference type="PROSITE-ProRule" id="PRU00023"/>
    </source>
</evidence>
<dbReference type="AlphaFoldDB" id="A0A5C3Q210"/>
<dbReference type="PANTHER" id="PTHR24171">
    <property type="entry name" value="ANKYRIN REPEAT DOMAIN-CONTAINING PROTEIN 39-RELATED"/>
    <property type="match status" value="1"/>
</dbReference>
<dbReference type="InterPro" id="IPR002110">
    <property type="entry name" value="Ankyrin_rpt"/>
</dbReference>
<dbReference type="GO" id="GO:0085020">
    <property type="term" value="P:protein K6-linked ubiquitination"/>
    <property type="evidence" value="ECO:0007669"/>
    <property type="project" value="TreeGrafter"/>
</dbReference>
<protein>
    <submittedName>
        <fullName evidence="4">Ankyrin repeat-containing domain protein</fullName>
    </submittedName>
</protein>
<dbReference type="InterPro" id="IPR036770">
    <property type="entry name" value="Ankyrin_rpt-contain_sf"/>
</dbReference>
<dbReference type="Pfam" id="PF12796">
    <property type="entry name" value="Ank_2"/>
    <property type="match status" value="2"/>
</dbReference>
<evidence type="ECO:0000256" key="1">
    <source>
        <dbReference type="ARBA" id="ARBA00022737"/>
    </source>
</evidence>
<dbReference type="OrthoDB" id="194358at2759"/>
<evidence type="ECO:0000313" key="4">
    <source>
        <dbReference type="EMBL" id="TFK96135.1"/>
    </source>
</evidence>
<dbReference type="Proteomes" id="UP000305067">
    <property type="component" value="Unassembled WGS sequence"/>
</dbReference>
<feature type="repeat" description="ANK" evidence="3">
    <location>
        <begin position="122"/>
        <end position="154"/>
    </location>
</feature>
<dbReference type="SUPFAM" id="SSF48403">
    <property type="entry name" value="Ankyrin repeat"/>
    <property type="match status" value="1"/>
</dbReference>
<feature type="repeat" description="ANK" evidence="3">
    <location>
        <begin position="221"/>
        <end position="253"/>
    </location>
</feature>
<sequence length="288" mass="30796">MDLALLDSYFSHPFLMWLAVATSEWRVSRAASPAAYLAMVLASGGLESLLERHLHRNPNTDLNHSIDDGQDNHSLDSQMSATVASANFNCTLPLHIAACNRHTDTVLLLMEKGVSINSKAGDGVTALLEATRSGNGDIVAFLLTRGAAVDMADAWGQTPLIVASEDSHIYLTIRILSAKAAVDLQRRDGCTALNLAASKGHFDIVTELLNHNASVDLADQDGWTPLMSASNNGHTDSAVALLRKGASMELQEADGSTAFLLAIQNGHYNTVLAFLEPAIHYFAVCAET</sequence>
<feature type="repeat" description="ANK" evidence="3">
    <location>
        <begin position="89"/>
        <end position="121"/>
    </location>
</feature>
<keyword evidence="1" id="KW-0677">Repeat</keyword>
<dbReference type="STRING" id="1884261.A0A5C3Q210"/>
<dbReference type="EMBL" id="ML178866">
    <property type="protein sequence ID" value="TFK96135.1"/>
    <property type="molecule type" value="Genomic_DNA"/>
</dbReference>